<feature type="transmembrane region" description="Helical" evidence="1">
    <location>
        <begin position="57"/>
        <end position="78"/>
    </location>
</feature>
<organism evidence="2 3">
    <name type="scientific">Citreimonas salinaria</name>
    <dbReference type="NCBI Taxonomy" id="321339"/>
    <lineage>
        <taxon>Bacteria</taxon>
        <taxon>Pseudomonadati</taxon>
        <taxon>Pseudomonadota</taxon>
        <taxon>Alphaproteobacteria</taxon>
        <taxon>Rhodobacterales</taxon>
        <taxon>Roseobacteraceae</taxon>
        <taxon>Citreimonas</taxon>
    </lineage>
</organism>
<dbReference type="AlphaFoldDB" id="A0A1H3LZR5"/>
<dbReference type="RefSeq" id="WP_089884620.1">
    <property type="nucleotide sequence ID" value="NZ_FNPF01000015.1"/>
</dbReference>
<keyword evidence="2" id="KW-0378">Hydrolase</keyword>
<name>A0A1H3LZR5_9RHOB</name>
<evidence type="ECO:0000256" key="1">
    <source>
        <dbReference type="SAM" id="Phobius"/>
    </source>
</evidence>
<accession>A0A1H3LZR5</accession>
<evidence type="ECO:0000313" key="3">
    <source>
        <dbReference type="Proteomes" id="UP000199286"/>
    </source>
</evidence>
<proteinExistence type="predicted"/>
<keyword evidence="1" id="KW-0812">Transmembrane</keyword>
<feature type="transmembrane region" description="Helical" evidence="1">
    <location>
        <begin position="32"/>
        <end position="50"/>
    </location>
</feature>
<evidence type="ECO:0000313" key="2">
    <source>
        <dbReference type="EMBL" id="SDY69504.1"/>
    </source>
</evidence>
<keyword evidence="2" id="KW-0645">Protease</keyword>
<dbReference type="EMBL" id="FNPF01000015">
    <property type="protein sequence ID" value="SDY69504.1"/>
    <property type="molecule type" value="Genomic_DNA"/>
</dbReference>
<sequence>MLPTAIAMIAILLAIVAGKTVARTDLQRREIGTENVFALVLAGVMLAYAAPVSPDQVWVAPAFAAFLALVMGTVSFSFPNRLGMGDALLLPAGMLFAGQHGAVYLASVGIGALGLCLVSHRLQKRVAALGLEPVLSDDLEHNETMPADWRHNLGCPELPFGLVIAAAVIVTAFVKIFASDLGGQ</sequence>
<keyword evidence="1" id="KW-0472">Membrane</keyword>
<dbReference type="GO" id="GO:0006508">
    <property type="term" value="P:proteolysis"/>
    <property type="evidence" value="ECO:0007669"/>
    <property type="project" value="UniProtKB-KW"/>
</dbReference>
<gene>
    <name evidence="2" type="ORF">SAMN05444340_1152</name>
</gene>
<keyword evidence="1" id="KW-1133">Transmembrane helix</keyword>
<keyword evidence="3" id="KW-1185">Reference proteome</keyword>
<dbReference type="Proteomes" id="UP000199286">
    <property type="component" value="Unassembled WGS sequence"/>
</dbReference>
<feature type="transmembrane region" description="Helical" evidence="1">
    <location>
        <begin position="98"/>
        <end position="118"/>
    </location>
</feature>
<feature type="transmembrane region" description="Helical" evidence="1">
    <location>
        <begin position="158"/>
        <end position="178"/>
    </location>
</feature>
<dbReference type="STRING" id="321339.SAMN05444340_1152"/>
<protein>
    <submittedName>
        <fullName evidence="2">Flp pilus assembly protein, protease CpaA</fullName>
    </submittedName>
</protein>
<dbReference type="Gene3D" id="1.20.120.1220">
    <property type="match status" value="1"/>
</dbReference>
<dbReference type="GO" id="GO:0008233">
    <property type="term" value="F:peptidase activity"/>
    <property type="evidence" value="ECO:0007669"/>
    <property type="project" value="UniProtKB-KW"/>
</dbReference>
<reference evidence="2 3" key="1">
    <citation type="submission" date="2016-10" db="EMBL/GenBank/DDBJ databases">
        <authorList>
            <person name="de Groot N.N."/>
        </authorList>
    </citation>
    <scope>NUCLEOTIDE SEQUENCE [LARGE SCALE GENOMIC DNA]</scope>
    <source>
        <strain evidence="2 3">DSM 26880</strain>
    </source>
</reference>